<proteinExistence type="predicted"/>
<gene>
    <name evidence="1" type="ORF">B0T10DRAFT_588182</name>
</gene>
<sequence>MSTPRSTHWLPSTLPLLGYMRVKESSTTGKLLETTCKLPRLYADKGQAIMFNVFGSFAAEVDSVTATLWQSWLISSAKAGNLTVLNMLERMALDTAKEIRLLEEKKQLEAIGIDLDKWNTPPKTPDNSTTLDPNVQTLLAAIVQDQLHLYLTNY</sequence>
<dbReference type="EMBL" id="JAGPYM010000042">
    <property type="protein sequence ID" value="KAH6874022.1"/>
    <property type="molecule type" value="Genomic_DNA"/>
</dbReference>
<evidence type="ECO:0000313" key="1">
    <source>
        <dbReference type="EMBL" id="KAH6874022.1"/>
    </source>
</evidence>
<evidence type="ECO:0000313" key="2">
    <source>
        <dbReference type="Proteomes" id="UP000777438"/>
    </source>
</evidence>
<protein>
    <submittedName>
        <fullName evidence="1">Uncharacterized protein</fullName>
    </submittedName>
</protein>
<keyword evidence="2" id="KW-1185">Reference proteome</keyword>
<accession>A0A9P8VR02</accession>
<reference evidence="1 2" key="1">
    <citation type="journal article" date="2021" name="Nat. Commun.">
        <title>Genetic determinants of endophytism in the Arabidopsis root mycobiome.</title>
        <authorList>
            <person name="Mesny F."/>
            <person name="Miyauchi S."/>
            <person name="Thiergart T."/>
            <person name="Pickel B."/>
            <person name="Atanasova L."/>
            <person name="Karlsson M."/>
            <person name="Huettel B."/>
            <person name="Barry K.W."/>
            <person name="Haridas S."/>
            <person name="Chen C."/>
            <person name="Bauer D."/>
            <person name="Andreopoulos W."/>
            <person name="Pangilinan J."/>
            <person name="LaButti K."/>
            <person name="Riley R."/>
            <person name="Lipzen A."/>
            <person name="Clum A."/>
            <person name="Drula E."/>
            <person name="Henrissat B."/>
            <person name="Kohler A."/>
            <person name="Grigoriev I.V."/>
            <person name="Martin F.M."/>
            <person name="Hacquard S."/>
        </authorList>
    </citation>
    <scope>NUCLEOTIDE SEQUENCE [LARGE SCALE GENOMIC DNA]</scope>
    <source>
        <strain evidence="1 2">MPI-CAGE-CH-0241</strain>
    </source>
</reference>
<name>A0A9P8VR02_9HYPO</name>
<organism evidence="1 2">
    <name type="scientific">Thelonectria olida</name>
    <dbReference type="NCBI Taxonomy" id="1576542"/>
    <lineage>
        <taxon>Eukaryota</taxon>
        <taxon>Fungi</taxon>
        <taxon>Dikarya</taxon>
        <taxon>Ascomycota</taxon>
        <taxon>Pezizomycotina</taxon>
        <taxon>Sordariomycetes</taxon>
        <taxon>Hypocreomycetidae</taxon>
        <taxon>Hypocreales</taxon>
        <taxon>Nectriaceae</taxon>
        <taxon>Thelonectria</taxon>
    </lineage>
</organism>
<dbReference type="AlphaFoldDB" id="A0A9P8VR02"/>
<comment type="caution">
    <text evidence="1">The sequence shown here is derived from an EMBL/GenBank/DDBJ whole genome shotgun (WGS) entry which is preliminary data.</text>
</comment>
<dbReference type="Proteomes" id="UP000777438">
    <property type="component" value="Unassembled WGS sequence"/>
</dbReference>